<sequence>MLIQGAFHLLWFSVAVAVVTAENTVIVDTSFGKLQGVETTARNGHKFLSFTGIPYAKPPVGALRFAKPEPHPPIDGVFDATKPAEFCPHPTALLYIDDMPAGQEDCLVLNVYVKQLEHGPQGSAPASATRKSTTTTTATRKSGTGPIGDKKKVVVWVHGGGFMAGGATDYPAGTFVATQDVILVGINYRIGILGFLSTENEASVGNYGMWDQVMALKWVKDNIAAFGGDPDDITIAGESAGGASVGFLSIVPSTSGLFTKVYPMSGTGTSVFATAVDAQDHAVDVAKSTGCLDKELTLDRKLTLEESEKMMSCLRDVPVEEFQKLAPFSIDRAQFVPRVDGDFLPLHPSKLLQDDNYLDSIGFFDRTYLFSVTNSEKAVMQGAVDATEAGINGQEGVSGADKTAQIGKLYNNTHRFYLGSRLNIASPPGDLVDKAVSWYSRRLTENQLSTLVSDLTFIIPTYDYLNALARSKTTDAYFLYFNHYPGYMQGKHRGIVHAADLLYWFDIELEKWEKLLHVGIDGEFDEEDLNLQMMFTDLVGQFMKTGNPWHGLQEVLPGGWPSFDLRGNHYLDFGPKPVVRRHLEKDKKDFWLTTVPEWASSYKSGVPKSFY</sequence>
<reference evidence="6 7" key="1">
    <citation type="journal article" date="2021" name="Elife">
        <title>Chloroplast acquisition without the gene transfer in kleptoplastic sea slugs, Plakobranchus ocellatus.</title>
        <authorList>
            <person name="Maeda T."/>
            <person name="Takahashi S."/>
            <person name="Yoshida T."/>
            <person name="Shimamura S."/>
            <person name="Takaki Y."/>
            <person name="Nagai Y."/>
            <person name="Toyoda A."/>
            <person name="Suzuki Y."/>
            <person name="Arimoto A."/>
            <person name="Ishii H."/>
            <person name="Satoh N."/>
            <person name="Nishiyama T."/>
            <person name="Hasebe M."/>
            <person name="Maruyama T."/>
            <person name="Minagawa J."/>
            <person name="Obokata J."/>
            <person name="Shigenobu S."/>
        </authorList>
    </citation>
    <scope>NUCLEOTIDE SEQUENCE [LARGE SCALE GENOMIC DNA]</scope>
</reference>
<evidence type="ECO:0000313" key="6">
    <source>
        <dbReference type="EMBL" id="GFS25881.1"/>
    </source>
</evidence>
<dbReference type="PANTHER" id="PTHR43903">
    <property type="entry name" value="NEUROLIGIN"/>
    <property type="match status" value="1"/>
</dbReference>
<dbReference type="InterPro" id="IPR029058">
    <property type="entry name" value="AB_hydrolase_fold"/>
</dbReference>
<evidence type="ECO:0000256" key="4">
    <source>
        <dbReference type="SAM" id="MobiDB-lite"/>
    </source>
</evidence>
<keyword evidence="7" id="KW-1185">Reference proteome</keyword>
<dbReference type="AlphaFoldDB" id="A0AAV4JZ81"/>
<protein>
    <recommendedName>
        <fullName evidence="3">Carboxylic ester hydrolase</fullName>
        <ecNumber evidence="3">3.1.1.-</ecNumber>
    </recommendedName>
</protein>
<dbReference type="Gene3D" id="3.40.50.1820">
    <property type="entry name" value="alpha/beta hydrolase"/>
    <property type="match status" value="1"/>
</dbReference>
<accession>A0AAV4JZ81</accession>
<dbReference type="Pfam" id="PF00135">
    <property type="entry name" value="COesterase"/>
    <property type="match status" value="1"/>
</dbReference>
<gene>
    <name evidence="6" type="ORF">ElyMa_001699100</name>
</gene>
<feature type="signal peptide" evidence="3">
    <location>
        <begin position="1"/>
        <end position="21"/>
    </location>
</feature>
<dbReference type="InterPro" id="IPR002018">
    <property type="entry name" value="CarbesteraseB"/>
</dbReference>
<dbReference type="Proteomes" id="UP000762676">
    <property type="component" value="Unassembled WGS sequence"/>
</dbReference>
<dbReference type="GO" id="GO:0016787">
    <property type="term" value="F:hydrolase activity"/>
    <property type="evidence" value="ECO:0007669"/>
    <property type="project" value="UniProtKB-KW"/>
</dbReference>
<organism evidence="6 7">
    <name type="scientific">Elysia marginata</name>
    <dbReference type="NCBI Taxonomy" id="1093978"/>
    <lineage>
        <taxon>Eukaryota</taxon>
        <taxon>Metazoa</taxon>
        <taxon>Spiralia</taxon>
        <taxon>Lophotrochozoa</taxon>
        <taxon>Mollusca</taxon>
        <taxon>Gastropoda</taxon>
        <taxon>Heterobranchia</taxon>
        <taxon>Euthyneura</taxon>
        <taxon>Panpulmonata</taxon>
        <taxon>Sacoglossa</taxon>
        <taxon>Placobranchoidea</taxon>
        <taxon>Plakobranchidae</taxon>
        <taxon>Elysia</taxon>
    </lineage>
</organism>
<dbReference type="PROSITE" id="PS00122">
    <property type="entry name" value="CARBOXYLESTERASE_B_1"/>
    <property type="match status" value="1"/>
</dbReference>
<comment type="similarity">
    <text evidence="1 3">Belongs to the type-B carboxylesterase/lipase family.</text>
</comment>
<dbReference type="EMBL" id="BMAT01003453">
    <property type="protein sequence ID" value="GFS25881.1"/>
    <property type="molecule type" value="Genomic_DNA"/>
</dbReference>
<proteinExistence type="inferred from homology"/>
<evidence type="ECO:0000256" key="1">
    <source>
        <dbReference type="ARBA" id="ARBA00005964"/>
    </source>
</evidence>
<evidence type="ECO:0000313" key="7">
    <source>
        <dbReference type="Proteomes" id="UP000762676"/>
    </source>
</evidence>
<evidence type="ECO:0000256" key="2">
    <source>
        <dbReference type="ARBA" id="ARBA00022801"/>
    </source>
</evidence>
<name>A0AAV4JZ81_9GAST</name>
<keyword evidence="2 3" id="KW-0378">Hydrolase</keyword>
<dbReference type="InterPro" id="IPR019826">
    <property type="entry name" value="Carboxylesterase_B_AS"/>
</dbReference>
<feature type="compositionally biased region" description="Low complexity" evidence="4">
    <location>
        <begin position="123"/>
        <end position="144"/>
    </location>
</feature>
<evidence type="ECO:0000256" key="3">
    <source>
        <dbReference type="RuleBase" id="RU361235"/>
    </source>
</evidence>
<keyword evidence="3" id="KW-0732">Signal</keyword>
<feature type="chain" id="PRO_5043094529" description="Carboxylic ester hydrolase" evidence="3">
    <location>
        <begin position="22"/>
        <end position="611"/>
    </location>
</feature>
<evidence type="ECO:0000259" key="5">
    <source>
        <dbReference type="Pfam" id="PF00135"/>
    </source>
</evidence>
<feature type="domain" description="Carboxylesterase type B" evidence="5">
    <location>
        <begin position="25"/>
        <end position="591"/>
    </location>
</feature>
<comment type="caution">
    <text evidence="6">The sequence shown here is derived from an EMBL/GenBank/DDBJ whole genome shotgun (WGS) entry which is preliminary data.</text>
</comment>
<dbReference type="EC" id="3.1.1.-" evidence="3"/>
<dbReference type="SUPFAM" id="SSF53474">
    <property type="entry name" value="alpha/beta-Hydrolases"/>
    <property type="match status" value="1"/>
</dbReference>
<feature type="region of interest" description="Disordered" evidence="4">
    <location>
        <begin position="119"/>
        <end position="145"/>
    </location>
</feature>
<dbReference type="InterPro" id="IPR051093">
    <property type="entry name" value="Neuroligin/BSAL"/>
</dbReference>